<dbReference type="InterPro" id="IPR050087">
    <property type="entry name" value="AON_synthase_class-II"/>
</dbReference>
<evidence type="ECO:0000256" key="3">
    <source>
        <dbReference type="ARBA" id="ARBA00022679"/>
    </source>
</evidence>
<comment type="cofactor">
    <cofactor evidence="1">
        <name>pyridoxal 5'-phosphate</name>
        <dbReference type="ChEBI" id="CHEBI:597326"/>
    </cofactor>
</comment>
<evidence type="ECO:0000313" key="7">
    <source>
        <dbReference type="Proteomes" id="UP000503011"/>
    </source>
</evidence>
<sequence length="426" mass="45828">MSARAYALDGGRFAELARLTATHPMMDAVIDEVRGREIRVGDHWLVDFASCNYLGFDLDPQIQQAIGPAVEKWGTHPSWSRMLGSPALYPQIEERLADLLGAPDALVLPTVTLIHMAVVPVLAGTGTVLHEHNAHRTIYDACRYARGLGATVHRFRAGDLGDLERLLRGAAPGEPRLVCVDGVNSMTGNPPDLGGYARLCREYGALLYVDDAHGFGLLGERRPDETSPYGARGNAVVRWCGESYDNIVLVGGFSKAYSSLLAFIAVPTAVKEHLKVAAPPYLYSGPSPTASLATVLAGFDVNEARGDQLRGRLYALTARVLERVRALGLATPNTSGTPIVELPLAPGRDLAEVATRLWRRGVYVTLAAYPLVSRADVGLRIQLTAAHTDADVDRLLAVLRELAARGDLRTEPGPVAPRQARPGPDS</sequence>
<dbReference type="EMBL" id="AP022871">
    <property type="protein sequence ID" value="BCB91279.1"/>
    <property type="molecule type" value="Genomic_DNA"/>
</dbReference>
<dbReference type="Gene3D" id="3.90.1150.10">
    <property type="entry name" value="Aspartate Aminotransferase, domain 1"/>
    <property type="match status" value="1"/>
</dbReference>
<accession>A0A6F8YYW8</accession>
<protein>
    <recommendedName>
        <fullName evidence="2">8-amino-7-oxononanoate synthase</fullName>
        <ecNumber evidence="2">2.3.1.47</ecNumber>
    </recommendedName>
</protein>
<dbReference type="AlphaFoldDB" id="A0A6F8YYW8"/>
<evidence type="ECO:0000256" key="2">
    <source>
        <dbReference type="ARBA" id="ARBA00013187"/>
    </source>
</evidence>
<keyword evidence="3" id="KW-0808">Transferase</keyword>
<dbReference type="InterPro" id="IPR004839">
    <property type="entry name" value="Aminotransferase_I/II_large"/>
</dbReference>
<dbReference type="GO" id="GO:0008710">
    <property type="term" value="F:8-amino-7-oxononanoate synthase activity"/>
    <property type="evidence" value="ECO:0007669"/>
    <property type="project" value="UniProtKB-EC"/>
</dbReference>
<dbReference type="RefSeq" id="WP_232075668.1">
    <property type="nucleotide sequence ID" value="NZ_AP022871.1"/>
</dbReference>
<evidence type="ECO:0000256" key="4">
    <source>
        <dbReference type="ARBA" id="ARBA00047715"/>
    </source>
</evidence>
<dbReference type="EC" id="2.3.1.47" evidence="2"/>
<name>A0A6F8YYW8_9ACTN</name>
<organism evidence="6 7">
    <name type="scientific">Phytohabitans suffuscus</name>
    <dbReference type="NCBI Taxonomy" id="624315"/>
    <lineage>
        <taxon>Bacteria</taxon>
        <taxon>Bacillati</taxon>
        <taxon>Actinomycetota</taxon>
        <taxon>Actinomycetes</taxon>
        <taxon>Micromonosporales</taxon>
        <taxon>Micromonosporaceae</taxon>
    </lineage>
</organism>
<gene>
    <name evidence="6" type="primary">glyA1</name>
    <name evidence="6" type="ORF">Psuf_085920</name>
</gene>
<comment type="catalytic activity">
    <reaction evidence="4">
        <text>6-carboxyhexanoyl-[ACP] + L-alanine + H(+) = (8S)-8-amino-7-oxononanoate + holo-[ACP] + CO2</text>
        <dbReference type="Rhea" id="RHEA:42288"/>
        <dbReference type="Rhea" id="RHEA-COMP:9685"/>
        <dbReference type="Rhea" id="RHEA-COMP:9955"/>
        <dbReference type="ChEBI" id="CHEBI:15378"/>
        <dbReference type="ChEBI" id="CHEBI:16526"/>
        <dbReference type="ChEBI" id="CHEBI:57972"/>
        <dbReference type="ChEBI" id="CHEBI:64479"/>
        <dbReference type="ChEBI" id="CHEBI:78846"/>
        <dbReference type="ChEBI" id="CHEBI:149468"/>
        <dbReference type="EC" id="2.3.1.47"/>
    </reaction>
</comment>
<evidence type="ECO:0000313" key="6">
    <source>
        <dbReference type="EMBL" id="BCB91279.1"/>
    </source>
</evidence>
<keyword evidence="7" id="KW-1185">Reference proteome</keyword>
<reference evidence="6 7" key="1">
    <citation type="submission" date="2020-03" db="EMBL/GenBank/DDBJ databases">
        <title>Whole genome shotgun sequence of Phytohabitans suffuscus NBRC 105367.</title>
        <authorList>
            <person name="Komaki H."/>
            <person name="Tamura T."/>
        </authorList>
    </citation>
    <scope>NUCLEOTIDE SEQUENCE [LARGE SCALE GENOMIC DNA]</scope>
    <source>
        <strain evidence="6 7">NBRC 105367</strain>
    </source>
</reference>
<dbReference type="InterPro" id="IPR015422">
    <property type="entry name" value="PyrdxlP-dep_Trfase_small"/>
</dbReference>
<dbReference type="GO" id="GO:0016874">
    <property type="term" value="F:ligase activity"/>
    <property type="evidence" value="ECO:0007669"/>
    <property type="project" value="UniProtKB-KW"/>
</dbReference>
<dbReference type="Gene3D" id="3.40.640.10">
    <property type="entry name" value="Type I PLP-dependent aspartate aminotransferase-like (Major domain)"/>
    <property type="match status" value="1"/>
</dbReference>
<evidence type="ECO:0000256" key="1">
    <source>
        <dbReference type="ARBA" id="ARBA00001933"/>
    </source>
</evidence>
<dbReference type="InterPro" id="IPR015421">
    <property type="entry name" value="PyrdxlP-dep_Trfase_major"/>
</dbReference>
<feature type="domain" description="Aminotransferase class I/classII large" evidence="5">
    <location>
        <begin position="73"/>
        <end position="398"/>
    </location>
</feature>
<dbReference type="SUPFAM" id="SSF53383">
    <property type="entry name" value="PLP-dependent transferases"/>
    <property type="match status" value="1"/>
</dbReference>
<dbReference type="GO" id="GO:0030170">
    <property type="term" value="F:pyridoxal phosphate binding"/>
    <property type="evidence" value="ECO:0007669"/>
    <property type="project" value="InterPro"/>
</dbReference>
<dbReference type="PANTHER" id="PTHR13693">
    <property type="entry name" value="CLASS II AMINOTRANSFERASE/8-AMINO-7-OXONONANOATE SYNTHASE"/>
    <property type="match status" value="1"/>
</dbReference>
<reference evidence="6 7" key="2">
    <citation type="submission" date="2020-03" db="EMBL/GenBank/DDBJ databases">
        <authorList>
            <person name="Ichikawa N."/>
            <person name="Kimura A."/>
            <person name="Kitahashi Y."/>
            <person name="Uohara A."/>
        </authorList>
    </citation>
    <scope>NUCLEOTIDE SEQUENCE [LARGE SCALE GENOMIC DNA]</scope>
    <source>
        <strain evidence="6 7">NBRC 105367</strain>
    </source>
</reference>
<dbReference type="Pfam" id="PF00155">
    <property type="entry name" value="Aminotran_1_2"/>
    <property type="match status" value="1"/>
</dbReference>
<proteinExistence type="predicted"/>
<dbReference type="KEGG" id="psuu:Psuf_085920"/>
<dbReference type="Proteomes" id="UP000503011">
    <property type="component" value="Chromosome"/>
</dbReference>
<keyword evidence="6" id="KW-0436">Ligase</keyword>
<evidence type="ECO:0000259" key="5">
    <source>
        <dbReference type="Pfam" id="PF00155"/>
    </source>
</evidence>
<dbReference type="InterPro" id="IPR015424">
    <property type="entry name" value="PyrdxlP-dep_Trfase"/>
</dbReference>